<dbReference type="InterPro" id="IPR000182">
    <property type="entry name" value="GNAT_dom"/>
</dbReference>
<accession>A0NRI1</accession>
<dbReference type="Pfam" id="PF13302">
    <property type="entry name" value="Acetyltransf_3"/>
    <property type="match status" value="1"/>
</dbReference>
<feature type="domain" description="N-acetyltransferase" evidence="1">
    <location>
        <begin position="39"/>
        <end position="212"/>
    </location>
</feature>
<dbReference type="PROSITE" id="PS51186">
    <property type="entry name" value="GNAT"/>
    <property type="match status" value="1"/>
</dbReference>
<gene>
    <name evidence="2" type="ORF">SIAM614_07778</name>
</gene>
<dbReference type="InterPro" id="IPR016181">
    <property type="entry name" value="Acyl_CoA_acyltransferase"/>
</dbReference>
<dbReference type="GO" id="GO:0016747">
    <property type="term" value="F:acyltransferase activity, transferring groups other than amino-acyl groups"/>
    <property type="evidence" value="ECO:0007669"/>
    <property type="project" value="InterPro"/>
</dbReference>
<name>A0NRI1_ROSAI</name>
<proteinExistence type="predicted"/>
<evidence type="ECO:0000259" key="1">
    <source>
        <dbReference type="PROSITE" id="PS51186"/>
    </source>
</evidence>
<evidence type="ECO:0000313" key="3">
    <source>
        <dbReference type="Proteomes" id="UP000004848"/>
    </source>
</evidence>
<comment type="caution">
    <text evidence="2">The sequence shown here is derived from an EMBL/GenBank/DDBJ whole genome shotgun (WGS) entry which is preliminary data.</text>
</comment>
<dbReference type="InterPro" id="IPR051531">
    <property type="entry name" value="N-acetyltransferase"/>
</dbReference>
<protein>
    <submittedName>
        <fullName evidence="2">Acetyltransferase</fullName>
    </submittedName>
</protein>
<dbReference type="Proteomes" id="UP000004848">
    <property type="component" value="Unassembled WGS sequence"/>
</dbReference>
<sequence>MGRHLSLDLFWLEEKMVVESDGLLDESSLAAAPLPQEAVRVRLDKPRMDDLADMVFLANNKKVAANLSTMPHPFTLEDARSLVAKSALNQLHSATFAIRLKITGRLIGITRYANVEPEGPVHVGYWLGEPFWGQGLATEAVHALVDHAFTYHDIAELQGSCRVTNPASRRVLVKSGFQYRDQAMIRSIGAGGSVPIERYTLERAVWKSLKRWGQGR</sequence>
<dbReference type="AlphaFoldDB" id="A0NRI1"/>
<dbReference type="eggNOG" id="COG1670">
    <property type="taxonomic scope" value="Bacteria"/>
</dbReference>
<dbReference type="PANTHER" id="PTHR43792">
    <property type="entry name" value="GNAT FAMILY, PUTATIVE (AFU_ORTHOLOGUE AFUA_3G00765)-RELATED-RELATED"/>
    <property type="match status" value="1"/>
</dbReference>
<evidence type="ECO:0000313" key="2">
    <source>
        <dbReference type="EMBL" id="EAV44762.1"/>
    </source>
</evidence>
<dbReference type="SUPFAM" id="SSF55729">
    <property type="entry name" value="Acyl-CoA N-acyltransferases (Nat)"/>
    <property type="match status" value="1"/>
</dbReference>
<keyword evidence="2" id="KW-0808">Transferase</keyword>
<dbReference type="EMBL" id="AAUW01000005">
    <property type="protein sequence ID" value="EAV44762.1"/>
    <property type="molecule type" value="Genomic_DNA"/>
</dbReference>
<reference evidence="2 3" key="1">
    <citation type="submission" date="2006-05" db="EMBL/GenBank/DDBJ databases">
        <authorList>
            <person name="King G."/>
            <person name="Ferriera S."/>
            <person name="Johnson J."/>
            <person name="Kravitz S."/>
            <person name="Beeson K."/>
            <person name="Sutton G."/>
            <person name="Rogers Y.-H."/>
            <person name="Friedman R."/>
            <person name="Frazier M."/>
            <person name="Venter J.C."/>
        </authorList>
    </citation>
    <scope>NUCLEOTIDE SEQUENCE [LARGE SCALE GENOMIC DNA]</scope>
    <source>
        <strain evidence="3">ATCC 25650 / DSM 13394 / JCM 20685 / NBRC 16684 / NCIMB 2208 / IAM 12614 / B1</strain>
    </source>
</reference>
<organism evidence="2 3">
    <name type="scientific">Roseibium aggregatum (strain ATCC 25650 / DSM 13394 / JCM 20685 / NBRC 16684 / NCIMB 2208 / IAM 12614 / B1)</name>
    <name type="common">Stappia aggregata</name>
    <dbReference type="NCBI Taxonomy" id="384765"/>
    <lineage>
        <taxon>Bacteria</taxon>
        <taxon>Pseudomonadati</taxon>
        <taxon>Pseudomonadota</taxon>
        <taxon>Alphaproteobacteria</taxon>
        <taxon>Hyphomicrobiales</taxon>
        <taxon>Stappiaceae</taxon>
        <taxon>Roseibium</taxon>
    </lineage>
</organism>
<dbReference type="Gene3D" id="3.40.630.30">
    <property type="match status" value="1"/>
</dbReference>